<dbReference type="Pfam" id="PF09335">
    <property type="entry name" value="VTT_dom"/>
    <property type="match status" value="1"/>
</dbReference>
<dbReference type="AlphaFoldDB" id="A0A561R2J5"/>
<proteinExistence type="predicted"/>
<evidence type="ECO:0000313" key="5">
    <source>
        <dbReference type="Proteomes" id="UP000320653"/>
    </source>
</evidence>
<dbReference type="EMBL" id="VIWP01000002">
    <property type="protein sequence ID" value="TWF56846.1"/>
    <property type="molecule type" value="Genomic_DNA"/>
</dbReference>
<dbReference type="GO" id="GO:0005886">
    <property type="term" value="C:plasma membrane"/>
    <property type="evidence" value="ECO:0007669"/>
    <property type="project" value="TreeGrafter"/>
</dbReference>
<feature type="transmembrane region" description="Helical" evidence="2">
    <location>
        <begin position="40"/>
        <end position="63"/>
    </location>
</feature>
<evidence type="ECO:0000256" key="1">
    <source>
        <dbReference type="SAM" id="MobiDB-lite"/>
    </source>
</evidence>
<dbReference type="RefSeq" id="WP_246690703.1">
    <property type="nucleotide sequence ID" value="NZ_VIWP01000002.1"/>
</dbReference>
<keyword evidence="5" id="KW-1185">Reference proteome</keyword>
<keyword evidence="2" id="KW-0812">Transmembrane</keyword>
<dbReference type="PANTHER" id="PTHR42709:SF2">
    <property type="entry name" value="INNER MEMBRANE PROTEIN YOHD"/>
    <property type="match status" value="1"/>
</dbReference>
<evidence type="ECO:0000256" key="2">
    <source>
        <dbReference type="SAM" id="Phobius"/>
    </source>
</evidence>
<keyword evidence="2" id="KW-0472">Membrane</keyword>
<keyword evidence="2" id="KW-1133">Transmembrane helix</keyword>
<feature type="region of interest" description="Disordered" evidence="1">
    <location>
        <begin position="194"/>
        <end position="214"/>
    </location>
</feature>
<accession>A0A561R2J5</accession>
<feature type="transmembrane region" description="Helical" evidence="2">
    <location>
        <begin position="123"/>
        <end position="146"/>
    </location>
</feature>
<reference evidence="4 5" key="1">
    <citation type="submission" date="2019-06" db="EMBL/GenBank/DDBJ databases">
        <title>Sorghum-associated microbial communities from plants grown in Nebraska, USA.</title>
        <authorList>
            <person name="Schachtman D."/>
        </authorList>
    </citation>
    <scope>NUCLEOTIDE SEQUENCE [LARGE SCALE GENOMIC DNA]</scope>
    <source>
        <strain evidence="4 5">1225</strain>
    </source>
</reference>
<dbReference type="Proteomes" id="UP000320653">
    <property type="component" value="Unassembled WGS sequence"/>
</dbReference>
<feature type="transmembrane region" description="Helical" evidence="2">
    <location>
        <begin position="84"/>
        <end position="103"/>
    </location>
</feature>
<protein>
    <submittedName>
        <fullName evidence="4">Membrane protein DedA with SNARE-associated domain</fullName>
    </submittedName>
</protein>
<feature type="transmembrane region" description="Helical" evidence="2">
    <location>
        <begin position="158"/>
        <end position="179"/>
    </location>
</feature>
<dbReference type="InterPro" id="IPR032816">
    <property type="entry name" value="VTT_dom"/>
</dbReference>
<evidence type="ECO:0000313" key="4">
    <source>
        <dbReference type="EMBL" id="TWF56846.1"/>
    </source>
</evidence>
<comment type="caution">
    <text evidence="4">The sequence shown here is derived from an EMBL/GenBank/DDBJ whole genome shotgun (WGS) entry which is preliminary data.</text>
</comment>
<feature type="domain" description="VTT" evidence="3">
    <location>
        <begin position="24"/>
        <end position="143"/>
    </location>
</feature>
<gene>
    <name evidence="4" type="ORF">FHW37_102485</name>
</gene>
<name>A0A561R2J5_9HYPH</name>
<dbReference type="InterPro" id="IPR051311">
    <property type="entry name" value="DedA_domain"/>
</dbReference>
<organism evidence="4 5">
    <name type="scientific">Neorhizobium alkalisoli</name>
    <dbReference type="NCBI Taxonomy" id="528178"/>
    <lineage>
        <taxon>Bacteria</taxon>
        <taxon>Pseudomonadati</taxon>
        <taxon>Pseudomonadota</taxon>
        <taxon>Alphaproteobacteria</taxon>
        <taxon>Hyphomicrobiales</taxon>
        <taxon>Rhizobiaceae</taxon>
        <taxon>Rhizobium/Agrobacterium group</taxon>
        <taxon>Neorhizobium</taxon>
    </lineage>
</organism>
<sequence>MSLETLISQYGPAAVFAGAAFEGETAAFLGGVFAHRHLMAYWQAALAAGLGSFAADQALFFAGRHAGRLAIVRRFMRGEAASRVNGLLEAHPTGFILAFRFVYGMRTVSPVAIGLSSVPALRFVILNLISAIVWGVVITAVGYLFGNAVEAIFGRLRLHSHLFIALGVIVVAVGIAAFIGRKWLLSAFNPAEPRTCSEDVPSPHLPPSRQDLAP</sequence>
<dbReference type="PANTHER" id="PTHR42709">
    <property type="entry name" value="ALKALINE PHOSPHATASE LIKE PROTEIN"/>
    <property type="match status" value="1"/>
</dbReference>
<evidence type="ECO:0000259" key="3">
    <source>
        <dbReference type="Pfam" id="PF09335"/>
    </source>
</evidence>